<evidence type="ECO:0000259" key="6">
    <source>
        <dbReference type="Pfam" id="PF02754"/>
    </source>
</evidence>
<evidence type="ECO:0000256" key="4">
    <source>
        <dbReference type="ARBA" id="ARBA00023004"/>
    </source>
</evidence>
<dbReference type="InterPro" id="IPR017900">
    <property type="entry name" value="4Fe4S_Fe_S_CS"/>
</dbReference>
<keyword evidence="4" id="KW-0408">Iron</keyword>
<name>A0A6P1ZK88_9BACT</name>
<protein>
    <recommendedName>
        <fullName evidence="10">Fe-S oxidoreductase</fullName>
    </recommendedName>
</protein>
<dbReference type="EMBL" id="QMIF01000004">
    <property type="protein sequence ID" value="TVM34503.1"/>
    <property type="molecule type" value="Genomic_DNA"/>
</dbReference>
<dbReference type="OrthoDB" id="9794954at2"/>
<sequence>MTSTDVQTELKDGILGILSYCINCRFCLPSCPRFEITSGEVSQGASGVTRSLYYAVKWGEEDKQALQELRDIVFGCTTCKSCEIACKSLSTGTKLLDAIEMGRELLIEMQVGPMPEQKKVLDSLLKNGNPYMVTARKRKEAVKALGLKEYTDQTEILLYLGCSTAVDEDVQNTVKALAKILDHAGVSYGILLDEACCGEPSLKMGEVGLFEMLSEKNIDLFKDNGVQSIVTLSPHCFETFSSKYPEADMQGIKVRHYTQLLYDLVQEKKLTFPNTVDKKVVYHDPCYLSKYQNVCEEPREVIKSIGGVELMEFKDNRADSLCCGGGGGRMWADFEAETNRLANIRVTEAVKKGAEVLVTACPWCFINMNDGVKVTNAADKLEVLSLAELCAMAL</sequence>
<dbReference type="Gene3D" id="1.10.1060.10">
    <property type="entry name" value="Alpha-helical ferredoxin"/>
    <property type="match status" value="1"/>
</dbReference>
<dbReference type="PANTHER" id="PTHR43255">
    <property type="entry name" value="IRON-SULFUR-BINDING OXIDOREDUCTASE FADF-RELATED-RELATED"/>
    <property type="match status" value="1"/>
</dbReference>
<feature type="domain" description="4Fe-4S ferredoxin-type" evidence="7">
    <location>
        <begin position="18"/>
        <end position="87"/>
    </location>
</feature>
<feature type="domain" description="Cysteine-rich" evidence="6">
    <location>
        <begin position="280"/>
        <end position="368"/>
    </location>
</feature>
<dbReference type="SUPFAM" id="SSF46548">
    <property type="entry name" value="alpha-helical ferredoxin"/>
    <property type="match status" value="1"/>
</dbReference>
<keyword evidence="3" id="KW-0560">Oxidoreductase</keyword>
<accession>A0A6P1ZK88</accession>
<dbReference type="PROSITE" id="PS00198">
    <property type="entry name" value="4FE4S_FER_1"/>
    <property type="match status" value="1"/>
</dbReference>
<dbReference type="Proteomes" id="UP000434052">
    <property type="component" value="Unassembled WGS sequence"/>
</dbReference>
<dbReference type="Pfam" id="PF13183">
    <property type="entry name" value="Fer4_8"/>
    <property type="match status" value="1"/>
</dbReference>
<dbReference type="AlphaFoldDB" id="A0A6P1ZK88"/>
<evidence type="ECO:0000313" key="9">
    <source>
        <dbReference type="Proteomes" id="UP000434052"/>
    </source>
</evidence>
<proteinExistence type="predicted"/>
<evidence type="ECO:0008006" key="10">
    <source>
        <dbReference type="Google" id="ProtNLM"/>
    </source>
</evidence>
<dbReference type="InterPro" id="IPR051460">
    <property type="entry name" value="HdrC_iron-sulfur_subunit"/>
</dbReference>
<comment type="caution">
    <text evidence="8">The sequence shown here is derived from an EMBL/GenBank/DDBJ whole genome shotgun (WGS) entry which is preliminary data.</text>
</comment>
<dbReference type="InterPro" id="IPR009051">
    <property type="entry name" value="Helical_ferredxn"/>
</dbReference>
<dbReference type="PANTHER" id="PTHR43255:SF1">
    <property type="entry name" value="IRON-SULFUR-BINDING OXIDOREDUCTASE FADF-RELATED"/>
    <property type="match status" value="1"/>
</dbReference>
<keyword evidence="1" id="KW-0004">4Fe-4S</keyword>
<organism evidence="8 9">
    <name type="scientific">Oceanidesulfovibrio marinus</name>
    <dbReference type="NCBI Taxonomy" id="370038"/>
    <lineage>
        <taxon>Bacteria</taxon>
        <taxon>Pseudomonadati</taxon>
        <taxon>Thermodesulfobacteriota</taxon>
        <taxon>Desulfovibrionia</taxon>
        <taxon>Desulfovibrionales</taxon>
        <taxon>Desulfovibrionaceae</taxon>
        <taxon>Oceanidesulfovibrio</taxon>
    </lineage>
</organism>
<dbReference type="RefSeq" id="WP_144304825.1">
    <property type="nucleotide sequence ID" value="NZ_QMIF01000004.1"/>
</dbReference>
<gene>
    <name evidence="8" type="ORF">DQK91_07975</name>
</gene>
<dbReference type="InterPro" id="IPR004017">
    <property type="entry name" value="Cys_rich_dom"/>
</dbReference>
<dbReference type="InterPro" id="IPR017896">
    <property type="entry name" value="4Fe4S_Fe-S-bd"/>
</dbReference>
<evidence type="ECO:0000256" key="1">
    <source>
        <dbReference type="ARBA" id="ARBA00022485"/>
    </source>
</evidence>
<evidence type="ECO:0000256" key="2">
    <source>
        <dbReference type="ARBA" id="ARBA00022723"/>
    </source>
</evidence>
<dbReference type="Pfam" id="PF02754">
    <property type="entry name" value="CCG"/>
    <property type="match status" value="2"/>
</dbReference>
<reference evidence="8 9" key="1">
    <citation type="submission" date="2018-06" db="EMBL/GenBank/DDBJ databases">
        <title>Complete genome of Desulfovibrio marinus P48SEP.</title>
        <authorList>
            <person name="Crispim J.S."/>
            <person name="Vidigal P.M.P."/>
            <person name="Silva L.C.F."/>
            <person name="Araujo L.C."/>
            <person name="Laguardia C.N."/>
            <person name="Dias R.S."/>
            <person name="Sousa M.P."/>
            <person name="Paula S.O."/>
            <person name="Silva C."/>
        </authorList>
    </citation>
    <scope>NUCLEOTIDE SEQUENCE [LARGE SCALE GENOMIC DNA]</scope>
    <source>
        <strain evidence="8 9">P48SEP</strain>
    </source>
</reference>
<evidence type="ECO:0000313" key="8">
    <source>
        <dbReference type="EMBL" id="TVM34503.1"/>
    </source>
</evidence>
<keyword evidence="5" id="KW-0411">Iron-sulfur</keyword>
<dbReference type="GO" id="GO:0046872">
    <property type="term" value="F:metal ion binding"/>
    <property type="evidence" value="ECO:0007669"/>
    <property type="project" value="UniProtKB-KW"/>
</dbReference>
<dbReference type="GO" id="GO:0005886">
    <property type="term" value="C:plasma membrane"/>
    <property type="evidence" value="ECO:0007669"/>
    <property type="project" value="TreeGrafter"/>
</dbReference>
<dbReference type="GO" id="GO:0051539">
    <property type="term" value="F:4 iron, 4 sulfur cluster binding"/>
    <property type="evidence" value="ECO:0007669"/>
    <property type="project" value="UniProtKB-KW"/>
</dbReference>
<dbReference type="GO" id="GO:0016491">
    <property type="term" value="F:oxidoreductase activity"/>
    <property type="evidence" value="ECO:0007669"/>
    <property type="project" value="UniProtKB-KW"/>
</dbReference>
<keyword evidence="2" id="KW-0479">Metal-binding</keyword>
<evidence type="ECO:0000256" key="5">
    <source>
        <dbReference type="ARBA" id="ARBA00023014"/>
    </source>
</evidence>
<feature type="domain" description="Cysteine-rich" evidence="6">
    <location>
        <begin position="157"/>
        <end position="240"/>
    </location>
</feature>
<evidence type="ECO:0000256" key="3">
    <source>
        <dbReference type="ARBA" id="ARBA00023002"/>
    </source>
</evidence>
<evidence type="ECO:0000259" key="7">
    <source>
        <dbReference type="Pfam" id="PF13183"/>
    </source>
</evidence>